<reference evidence="1 2" key="1">
    <citation type="journal article" date="2021" name="bioRxiv">
        <title>Chromosome-scale and haplotype-resolved genome assembly of a tetraploid potato cultivar.</title>
        <authorList>
            <person name="Sun H."/>
            <person name="Jiao W.-B."/>
            <person name="Krause K."/>
            <person name="Campoy J.A."/>
            <person name="Goel M."/>
            <person name="Folz-Donahue K."/>
            <person name="Kukat C."/>
            <person name="Huettel B."/>
            <person name="Schneeberger K."/>
        </authorList>
    </citation>
    <scope>NUCLEOTIDE SEQUENCE [LARGE SCALE GENOMIC DNA]</scope>
    <source>
        <strain evidence="1">SolTubOtavaFocal</strain>
        <tissue evidence="1">Leaves</tissue>
    </source>
</reference>
<evidence type="ECO:0000313" key="2">
    <source>
        <dbReference type="Proteomes" id="UP000826656"/>
    </source>
</evidence>
<proteinExistence type="predicted"/>
<protein>
    <submittedName>
        <fullName evidence="1">Uncharacterized protein</fullName>
    </submittedName>
</protein>
<keyword evidence="2" id="KW-1185">Reference proteome</keyword>
<comment type="caution">
    <text evidence="1">The sequence shown here is derived from an EMBL/GenBank/DDBJ whole genome shotgun (WGS) entry which is preliminary data.</text>
</comment>
<gene>
    <name evidence="1" type="ORF">KY290_024759</name>
</gene>
<dbReference type="EMBL" id="JAIVGD010000018">
    <property type="protein sequence ID" value="KAH0754489.1"/>
    <property type="molecule type" value="Genomic_DNA"/>
</dbReference>
<dbReference type="Proteomes" id="UP000826656">
    <property type="component" value="Unassembled WGS sequence"/>
</dbReference>
<evidence type="ECO:0000313" key="1">
    <source>
        <dbReference type="EMBL" id="KAH0754489.1"/>
    </source>
</evidence>
<name>A0ABQ7URU7_SOLTU</name>
<accession>A0ABQ7URU7</accession>
<organism evidence="1 2">
    <name type="scientific">Solanum tuberosum</name>
    <name type="common">Potato</name>
    <dbReference type="NCBI Taxonomy" id="4113"/>
    <lineage>
        <taxon>Eukaryota</taxon>
        <taxon>Viridiplantae</taxon>
        <taxon>Streptophyta</taxon>
        <taxon>Embryophyta</taxon>
        <taxon>Tracheophyta</taxon>
        <taxon>Spermatophyta</taxon>
        <taxon>Magnoliopsida</taxon>
        <taxon>eudicotyledons</taxon>
        <taxon>Gunneridae</taxon>
        <taxon>Pentapetalae</taxon>
        <taxon>asterids</taxon>
        <taxon>lamiids</taxon>
        <taxon>Solanales</taxon>
        <taxon>Solanaceae</taxon>
        <taxon>Solanoideae</taxon>
        <taxon>Solaneae</taxon>
        <taxon>Solanum</taxon>
    </lineage>
</organism>
<sequence length="181" mass="20480">MSFDRSPELTGYNVGMLTQCISMLNEKFEQVEIQSLADSNIKLTDPVQMEHEFITFFKNLIGAKTDLMPYLDSPLTQRGKCLTYQQKGKLITNVTYQEIKDSVYAMPHEKALGVDGFPVELFTTNWTIVEEGLNLAVKEFFNSGKLLKSFSCSVFITLIPKVALPLKIEGLYAHCMLHNNV</sequence>